<dbReference type="Proteomes" id="UP000598820">
    <property type="component" value="Unassembled WGS sequence"/>
</dbReference>
<dbReference type="AlphaFoldDB" id="A0A926XZL8"/>
<dbReference type="EMBL" id="JACWZY010000020">
    <property type="protein sequence ID" value="MBD2703201.1"/>
    <property type="molecule type" value="Genomic_DNA"/>
</dbReference>
<evidence type="ECO:0000313" key="2">
    <source>
        <dbReference type="Proteomes" id="UP000598820"/>
    </source>
</evidence>
<proteinExistence type="predicted"/>
<accession>A0A926XZL8</accession>
<protein>
    <recommendedName>
        <fullName evidence="3">Lipoprotein</fullName>
    </recommendedName>
</protein>
<evidence type="ECO:0000313" key="1">
    <source>
        <dbReference type="EMBL" id="MBD2703201.1"/>
    </source>
</evidence>
<name>A0A926XZL8_9BACT</name>
<keyword evidence="2" id="KW-1185">Reference proteome</keyword>
<dbReference type="RefSeq" id="WP_190889050.1">
    <property type="nucleotide sequence ID" value="NZ_JACWZY010000020.1"/>
</dbReference>
<organism evidence="1 2">
    <name type="scientific">Spirosoma profusum</name>
    <dbReference type="NCBI Taxonomy" id="2771354"/>
    <lineage>
        <taxon>Bacteria</taxon>
        <taxon>Pseudomonadati</taxon>
        <taxon>Bacteroidota</taxon>
        <taxon>Cytophagia</taxon>
        <taxon>Cytophagales</taxon>
        <taxon>Cytophagaceae</taxon>
        <taxon>Spirosoma</taxon>
    </lineage>
</organism>
<sequence length="400" mass="45272">MFRPILLSVLTAFLLAACSSGKSALKRGDFDLAVKKASQRLNQPRLLSKRGHELAPLVLRDAFKLAYDQHQATIRRFSSANPVNSSQTPTFRWETVYQEYGQLQALTDNARAGNCAACAEWLATYPTSYVEQQREIRQLAAADRYDVAEQAFAYREDDRLAAKDAYLNYRKAIDWVPDFRQARGKAEDALPFAILRVVIEPLSPSHELDRSDSNELQRLISRQIGQQTAPSTFVRFYPPDTRGSEFVPGDGHPIHQAIQMVVSGYTPSLENTSSTCTTVYSNQEYKVGEKKINDSTKVDIKEKVKGTLTTYRREIHASLDMRMRAIDTQTGKVLWEEPIGETRNWATEWQTFSGDDRALNGQSLATANAFPPSRWQLLDSMRDDLASSIASRLRSRYSRE</sequence>
<reference evidence="1" key="1">
    <citation type="submission" date="2020-09" db="EMBL/GenBank/DDBJ databases">
        <authorList>
            <person name="Kim M.K."/>
        </authorList>
    </citation>
    <scope>NUCLEOTIDE SEQUENCE</scope>
    <source>
        <strain evidence="1">BT702</strain>
    </source>
</reference>
<evidence type="ECO:0008006" key="3">
    <source>
        <dbReference type="Google" id="ProtNLM"/>
    </source>
</evidence>
<comment type="caution">
    <text evidence="1">The sequence shown here is derived from an EMBL/GenBank/DDBJ whole genome shotgun (WGS) entry which is preliminary data.</text>
</comment>
<dbReference type="PROSITE" id="PS51257">
    <property type="entry name" value="PROKAR_LIPOPROTEIN"/>
    <property type="match status" value="1"/>
</dbReference>
<gene>
    <name evidence="1" type="ORF">IC229_21325</name>
</gene>